<dbReference type="InterPro" id="IPR006175">
    <property type="entry name" value="YjgF/YER057c/UK114"/>
</dbReference>
<dbReference type="PANTHER" id="PTHR11803:SF39">
    <property type="entry name" value="2-IMINOBUTANOATE_2-IMINOPROPANOATE DEAMINASE"/>
    <property type="match status" value="1"/>
</dbReference>
<evidence type="ECO:0000313" key="2">
    <source>
        <dbReference type="Proteomes" id="UP000290289"/>
    </source>
</evidence>
<evidence type="ECO:0000313" key="1">
    <source>
        <dbReference type="EMBL" id="RXH82871.1"/>
    </source>
</evidence>
<dbReference type="EMBL" id="RDQH01000337">
    <property type="protein sequence ID" value="RXH82871.1"/>
    <property type="molecule type" value="Genomic_DNA"/>
</dbReference>
<dbReference type="AlphaFoldDB" id="A0A498IN13"/>
<dbReference type="GO" id="GO:0005829">
    <property type="term" value="C:cytosol"/>
    <property type="evidence" value="ECO:0007669"/>
    <property type="project" value="TreeGrafter"/>
</dbReference>
<reference evidence="1 2" key="1">
    <citation type="submission" date="2018-10" db="EMBL/GenBank/DDBJ databases">
        <title>A high-quality apple genome assembly.</title>
        <authorList>
            <person name="Hu J."/>
        </authorList>
    </citation>
    <scope>NUCLEOTIDE SEQUENCE [LARGE SCALE GENOMIC DNA]</scope>
    <source>
        <strain evidence="2">cv. HFTH1</strain>
        <tissue evidence="1">Young leaf</tissue>
    </source>
</reference>
<gene>
    <name evidence="1" type="ORF">DVH24_003369</name>
</gene>
<dbReference type="Proteomes" id="UP000290289">
    <property type="component" value="Chromosome 11"/>
</dbReference>
<proteinExistence type="predicted"/>
<dbReference type="GO" id="GO:0019239">
    <property type="term" value="F:deaminase activity"/>
    <property type="evidence" value="ECO:0007669"/>
    <property type="project" value="TreeGrafter"/>
</dbReference>
<accession>A0A498IN13</accession>
<dbReference type="SUPFAM" id="SSF55298">
    <property type="entry name" value="YjgF-like"/>
    <property type="match status" value="1"/>
</dbReference>
<comment type="caution">
    <text evidence="1">The sequence shown here is derived from an EMBL/GenBank/DDBJ whole genome shotgun (WGS) entry which is preliminary data.</text>
</comment>
<dbReference type="STRING" id="3750.A0A498IN13"/>
<keyword evidence="2" id="KW-1185">Reference proteome</keyword>
<sequence length="165" mass="18289">MWTRGMVHMRHHLLPTAMPQIAVVLDKMGEIIKANGANYSSVVKTTILYGFGVGGEIRCLLSPCRNPTILFLNFNILASMHALTHVQKTFFESRHVTCFEYFLAEGQFGPIHFKGVTTITCSLNLAYTIRFCVADFPSPTPARPTFQVAALPLDAKIEIECIAAV</sequence>
<dbReference type="GO" id="GO:0005739">
    <property type="term" value="C:mitochondrion"/>
    <property type="evidence" value="ECO:0007669"/>
    <property type="project" value="TreeGrafter"/>
</dbReference>
<dbReference type="InterPro" id="IPR035959">
    <property type="entry name" value="RutC-like_sf"/>
</dbReference>
<name>A0A498IN13_MALDO</name>
<dbReference type="PANTHER" id="PTHR11803">
    <property type="entry name" value="2-IMINOBUTANOATE/2-IMINOPROPANOATE DEAMINASE RIDA"/>
    <property type="match status" value="1"/>
</dbReference>
<protein>
    <submittedName>
        <fullName evidence="1">Uncharacterized protein</fullName>
    </submittedName>
</protein>
<dbReference type="Gene3D" id="3.30.1330.40">
    <property type="entry name" value="RutC-like"/>
    <property type="match status" value="1"/>
</dbReference>
<dbReference type="CDD" id="cd00448">
    <property type="entry name" value="YjgF_YER057c_UK114_family"/>
    <property type="match status" value="1"/>
</dbReference>
<organism evidence="1 2">
    <name type="scientific">Malus domestica</name>
    <name type="common">Apple</name>
    <name type="synonym">Pyrus malus</name>
    <dbReference type="NCBI Taxonomy" id="3750"/>
    <lineage>
        <taxon>Eukaryota</taxon>
        <taxon>Viridiplantae</taxon>
        <taxon>Streptophyta</taxon>
        <taxon>Embryophyta</taxon>
        <taxon>Tracheophyta</taxon>
        <taxon>Spermatophyta</taxon>
        <taxon>Magnoliopsida</taxon>
        <taxon>eudicotyledons</taxon>
        <taxon>Gunneridae</taxon>
        <taxon>Pentapetalae</taxon>
        <taxon>rosids</taxon>
        <taxon>fabids</taxon>
        <taxon>Rosales</taxon>
        <taxon>Rosaceae</taxon>
        <taxon>Amygdaloideae</taxon>
        <taxon>Maleae</taxon>
        <taxon>Malus</taxon>
    </lineage>
</organism>